<dbReference type="CDD" id="cd04453">
    <property type="entry name" value="S1_RNase_E"/>
    <property type="match status" value="1"/>
</dbReference>
<keyword evidence="3" id="KW-0378">Hydrolase</keyword>
<dbReference type="AlphaFoldDB" id="A0A285NVL6"/>
<dbReference type="SMART" id="SM00316">
    <property type="entry name" value="S1"/>
    <property type="match status" value="1"/>
</dbReference>
<accession>A0A285NVL6</accession>
<evidence type="ECO:0000256" key="4">
    <source>
        <dbReference type="ARBA" id="ARBA00022842"/>
    </source>
</evidence>
<evidence type="ECO:0000259" key="6">
    <source>
        <dbReference type="PROSITE" id="PS50126"/>
    </source>
</evidence>
<dbReference type="GO" id="GO:0006364">
    <property type="term" value="P:rRNA processing"/>
    <property type="evidence" value="ECO:0007669"/>
    <property type="project" value="TreeGrafter"/>
</dbReference>
<dbReference type="GO" id="GO:0005737">
    <property type="term" value="C:cytoplasm"/>
    <property type="evidence" value="ECO:0007669"/>
    <property type="project" value="TreeGrafter"/>
</dbReference>
<dbReference type="InterPro" id="IPR012340">
    <property type="entry name" value="NA-bd_OB-fold"/>
</dbReference>
<dbReference type="PANTHER" id="PTHR30001:SF0">
    <property type="entry name" value="RIBONUCLEASE G"/>
    <property type="match status" value="1"/>
</dbReference>
<dbReference type="GO" id="GO:0016787">
    <property type="term" value="F:hydrolase activity"/>
    <property type="evidence" value="ECO:0007669"/>
    <property type="project" value="UniProtKB-KW"/>
</dbReference>
<keyword evidence="4" id="KW-0460">Magnesium</keyword>
<name>A0A285NVL6_9AQUI</name>
<sequence length="464" mass="52809">MAKSLLVLSNQEGFFSFLIEGVEIQKIKVERRGLLRITDSIFKGKVKKLVKGMDGAFVDIGLEKEAYLPLRSQCKGENTELLRVGEEVIVQVLREPVGEKGAKLTRRIKLIGKYVIYLPNTNEVKCSSKLEKEEKERLKYIASRLFSQHGSNCGIIFRKHASKASEEEILKDIDNLKKLWLKILKKTSAQKKPGILLEEYPSYVRLIKDHWHELEEIVADSPYVWNDIVSFLEEFEPSLVKKTVYVKDVGAYISRYRIHETFRKMLSKYVWLKGGGYLVIEETEAMTVIDVNSGEPYGESHEENAVSTNLEASKEIARQIILRDIGGIIVIDFIDMKKQENRDLVIKALQESFGEEACNVQIYGFTKLGLLEMARRKSGESLSSLLTESCPLCKGKGKVRSKSLLAFELERDLKSDLHGVVDLHVNPQSLSVVKGVIEKSGIKYVNLVEDPNVDYNDYEIHYKA</sequence>
<evidence type="ECO:0000313" key="8">
    <source>
        <dbReference type="Proteomes" id="UP000218627"/>
    </source>
</evidence>
<gene>
    <name evidence="7" type="ORF">SAMN06265353_0607</name>
</gene>
<evidence type="ECO:0000256" key="1">
    <source>
        <dbReference type="ARBA" id="ARBA00001946"/>
    </source>
</evidence>
<evidence type="ECO:0000313" key="7">
    <source>
        <dbReference type="EMBL" id="SNZ13067.1"/>
    </source>
</evidence>
<dbReference type="EMBL" id="OBEN01000002">
    <property type="protein sequence ID" value="SNZ13067.1"/>
    <property type="molecule type" value="Genomic_DNA"/>
</dbReference>
<dbReference type="Gene3D" id="2.40.50.140">
    <property type="entry name" value="Nucleic acid-binding proteins"/>
    <property type="match status" value="1"/>
</dbReference>
<dbReference type="PANTHER" id="PTHR30001">
    <property type="entry name" value="RIBONUCLEASE"/>
    <property type="match status" value="1"/>
</dbReference>
<dbReference type="Pfam" id="PF00575">
    <property type="entry name" value="S1"/>
    <property type="match status" value="1"/>
</dbReference>
<dbReference type="InterPro" id="IPR019307">
    <property type="entry name" value="RNA-bd_AU-1/RNase_E/G"/>
</dbReference>
<dbReference type="PROSITE" id="PS50126">
    <property type="entry name" value="S1"/>
    <property type="match status" value="1"/>
</dbReference>
<organism evidence="7 8">
    <name type="scientific">Hydrogenobacter hydrogenophilus</name>
    <dbReference type="NCBI Taxonomy" id="35835"/>
    <lineage>
        <taxon>Bacteria</taxon>
        <taxon>Pseudomonadati</taxon>
        <taxon>Aquificota</taxon>
        <taxon>Aquificia</taxon>
        <taxon>Aquificales</taxon>
        <taxon>Aquificaceae</taxon>
        <taxon>Hydrogenobacter</taxon>
    </lineage>
</organism>
<dbReference type="Proteomes" id="UP000218627">
    <property type="component" value="Unassembled WGS sequence"/>
</dbReference>
<dbReference type="GO" id="GO:0046872">
    <property type="term" value="F:metal ion binding"/>
    <property type="evidence" value="ECO:0007669"/>
    <property type="project" value="UniProtKB-KW"/>
</dbReference>
<dbReference type="InterPro" id="IPR004659">
    <property type="entry name" value="RNase_E/G"/>
</dbReference>
<proteinExistence type="predicted"/>
<dbReference type="OrthoDB" id="9804278at2"/>
<dbReference type="SUPFAM" id="SSF50249">
    <property type="entry name" value="Nucleic acid-binding proteins"/>
    <property type="match status" value="1"/>
</dbReference>
<dbReference type="GO" id="GO:0003723">
    <property type="term" value="F:RNA binding"/>
    <property type="evidence" value="ECO:0007669"/>
    <property type="project" value="UniProtKB-KW"/>
</dbReference>
<keyword evidence="2" id="KW-0479">Metal-binding</keyword>
<evidence type="ECO:0000256" key="5">
    <source>
        <dbReference type="ARBA" id="ARBA00022884"/>
    </source>
</evidence>
<comment type="cofactor">
    <cofactor evidence="1">
        <name>Mg(2+)</name>
        <dbReference type="ChEBI" id="CHEBI:18420"/>
    </cofactor>
</comment>
<feature type="domain" description="S1 motif" evidence="6">
    <location>
        <begin position="39"/>
        <end position="107"/>
    </location>
</feature>
<protein>
    <submittedName>
        <fullName evidence="7">Ribonuclease G</fullName>
    </submittedName>
</protein>
<dbReference type="GO" id="GO:0004540">
    <property type="term" value="F:RNA nuclease activity"/>
    <property type="evidence" value="ECO:0007669"/>
    <property type="project" value="InterPro"/>
</dbReference>
<evidence type="ECO:0000256" key="3">
    <source>
        <dbReference type="ARBA" id="ARBA00022801"/>
    </source>
</evidence>
<keyword evidence="8" id="KW-1185">Reference proteome</keyword>
<dbReference type="NCBIfam" id="TIGR00757">
    <property type="entry name" value="RNaseEG"/>
    <property type="match status" value="1"/>
</dbReference>
<dbReference type="InterPro" id="IPR003029">
    <property type="entry name" value="S1_domain"/>
</dbReference>
<dbReference type="RefSeq" id="WP_096600984.1">
    <property type="nucleotide sequence ID" value="NZ_OBEN01000002.1"/>
</dbReference>
<keyword evidence="5" id="KW-0694">RNA-binding</keyword>
<reference evidence="8" key="1">
    <citation type="submission" date="2017-09" db="EMBL/GenBank/DDBJ databases">
        <authorList>
            <person name="Varghese N."/>
            <person name="Submissions S."/>
        </authorList>
    </citation>
    <scope>NUCLEOTIDE SEQUENCE [LARGE SCALE GENOMIC DNA]</scope>
    <source>
        <strain evidence="8">DSM 2913</strain>
    </source>
</reference>
<dbReference type="Pfam" id="PF10150">
    <property type="entry name" value="RNase_E_G"/>
    <property type="match status" value="1"/>
</dbReference>
<evidence type="ECO:0000256" key="2">
    <source>
        <dbReference type="ARBA" id="ARBA00022723"/>
    </source>
</evidence>